<protein>
    <submittedName>
        <fullName evidence="1">Uncharacterized protein</fullName>
    </submittedName>
</protein>
<dbReference type="SUPFAM" id="SSF53756">
    <property type="entry name" value="UDP-Glycosyltransferase/glycogen phosphorylase"/>
    <property type="match status" value="1"/>
</dbReference>
<accession>A0A5E4Q4S8</accession>
<evidence type="ECO:0000313" key="2">
    <source>
        <dbReference type="Proteomes" id="UP000324832"/>
    </source>
</evidence>
<name>A0A5E4Q4S8_9NEOP</name>
<sequence length="108" mass="12288">MTDCKLQLAPRGHNIVLLISHYISKYKTLLRKIHVQNLWTSSFKFDAVLVEQFSIDCPVGLACILGVSVVGITANYASTLQPRPEWWNSKFQTGLPTLQFKRWGLALR</sequence>
<proteinExistence type="predicted"/>
<dbReference type="Proteomes" id="UP000324832">
    <property type="component" value="Unassembled WGS sequence"/>
</dbReference>
<dbReference type="AlphaFoldDB" id="A0A5E4Q4S8"/>
<reference evidence="1 2" key="1">
    <citation type="submission" date="2017-07" db="EMBL/GenBank/DDBJ databases">
        <authorList>
            <person name="Talla V."/>
            <person name="Backstrom N."/>
        </authorList>
    </citation>
    <scope>NUCLEOTIDE SEQUENCE [LARGE SCALE GENOMIC DNA]</scope>
</reference>
<keyword evidence="2" id="KW-1185">Reference proteome</keyword>
<evidence type="ECO:0000313" key="1">
    <source>
        <dbReference type="EMBL" id="VVC92718.1"/>
    </source>
</evidence>
<gene>
    <name evidence="1" type="ORF">LSINAPIS_LOCUS5088</name>
</gene>
<organism evidence="1 2">
    <name type="scientific">Leptidea sinapis</name>
    <dbReference type="NCBI Taxonomy" id="189913"/>
    <lineage>
        <taxon>Eukaryota</taxon>
        <taxon>Metazoa</taxon>
        <taxon>Ecdysozoa</taxon>
        <taxon>Arthropoda</taxon>
        <taxon>Hexapoda</taxon>
        <taxon>Insecta</taxon>
        <taxon>Pterygota</taxon>
        <taxon>Neoptera</taxon>
        <taxon>Endopterygota</taxon>
        <taxon>Lepidoptera</taxon>
        <taxon>Glossata</taxon>
        <taxon>Ditrysia</taxon>
        <taxon>Papilionoidea</taxon>
        <taxon>Pieridae</taxon>
        <taxon>Dismorphiinae</taxon>
        <taxon>Leptidea</taxon>
    </lineage>
</organism>
<dbReference type="EMBL" id="FZQP02001382">
    <property type="protein sequence ID" value="VVC92718.1"/>
    <property type="molecule type" value="Genomic_DNA"/>
</dbReference>